<proteinExistence type="predicted"/>
<organism evidence="1 2">
    <name type="scientific">Vitis vinifera</name>
    <name type="common">Grape</name>
    <dbReference type="NCBI Taxonomy" id="29760"/>
    <lineage>
        <taxon>Eukaryota</taxon>
        <taxon>Viridiplantae</taxon>
        <taxon>Streptophyta</taxon>
        <taxon>Embryophyta</taxon>
        <taxon>Tracheophyta</taxon>
        <taxon>Spermatophyta</taxon>
        <taxon>Magnoliopsida</taxon>
        <taxon>eudicotyledons</taxon>
        <taxon>Gunneridae</taxon>
        <taxon>Pentapetalae</taxon>
        <taxon>rosids</taxon>
        <taxon>Vitales</taxon>
        <taxon>Vitaceae</taxon>
        <taxon>Viteae</taxon>
        <taxon>Vitis</taxon>
    </lineage>
</organism>
<name>A0A438DET9_VITVI</name>
<dbReference type="PANTHER" id="PTHR36617">
    <property type="entry name" value="PROTEIN, PUTATIVE-RELATED"/>
    <property type="match status" value="1"/>
</dbReference>
<accession>A0A438DET9</accession>
<evidence type="ECO:0000313" key="1">
    <source>
        <dbReference type="EMBL" id="RVW33972.1"/>
    </source>
</evidence>
<dbReference type="PANTHER" id="PTHR36617:SF5">
    <property type="entry name" value="OS05G0421675 PROTEIN"/>
    <property type="match status" value="1"/>
</dbReference>
<dbReference type="OrthoDB" id="206088at2759"/>
<sequence length="177" mass="20066">MGHLVTPSFGFVVGDAKKVRFWKDKWCGTIPLCETFPSLYALASYKEAWGKKVRVDEEDKVRWMDSKDWVFSPKLSFFKWEASWGRVLTLDHLQKRDIKRPITDLCPGSVTQLGVQGEPPGEAMQISLQAMASVRNLRIGAMMRTVLPALAQAVVLHSSPNFYHKGTTENIKEKLQV</sequence>
<evidence type="ECO:0008006" key="3">
    <source>
        <dbReference type="Google" id="ProtNLM"/>
    </source>
</evidence>
<comment type="caution">
    <text evidence="1">The sequence shown here is derived from an EMBL/GenBank/DDBJ whole genome shotgun (WGS) entry which is preliminary data.</text>
</comment>
<evidence type="ECO:0000313" key="2">
    <source>
        <dbReference type="Proteomes" id="UP000288805"/>
    </source>
</evidence>
<dbReference type="EMBL" id="QGNW01001661">
    <property type="protein sequence ID" value="RVW33972.1"/>
    <property type="molecule type" value="Genomic_DNA"/>
</dbReference>
<gene>
    <name evidence="1" type="ORF">CK203_100734</name>
</gene>
<dbReference type="AlphaFoldDB" id="A0A438DET9"/>
<protein>
    <recommendedName>
        <fullName evidence="3">Reverse transcriptase zinc-binding domain-containing protein</fullName>
    </recommendedName>
</protein>
<reference evidence="1 2" key="1">
    <citation type="journal article" date="2018" name="PLoS Genet.">
        <title>Population sequencing reveals clonal diversity and ancestral inbreeding in the grapevine cultivar Chardonnay.</title>
        <authorList>
            <person name="Roach M.J."/>
            <person name="Johnson D.L."/>
            <person name="Bohlmann J."/>
            <person name="van Vuuren H.J."/>
            <person name="Jones S.J."/>
            <person name="Pretorius I.S."/>
            <person name="Schmidt S.A."/>
            <person name="Borneman A.R."/>
        </authorList>
    </citation>
    <scope>NUCLEOTIDE SEQUENCE [LARGE SCALE GENOMIC DNA]</scope>
    <source>
        <strain evidence="2">cv. Chardonnay</strain>
        <tissue evidence="1">Leaf</tissue>
    </source>
</reference>
<dbReference type="Proteomes" id="UP000288805">
    <property type="component" value="Unassembled WGS sequence"/>
</dbReference>